<feature type="domain" description="Proline dehydrogenase" evidence="11">
    <location>
        <begin position="43"/>
        <end position="303"/>
    </location>
</feature>
<sequence>MWRAVFVSLSRNRTLKHRVMRWGFVWRAAARFVAGETLEDGIRALRELEAQGIRGILDHLGENVESPADAERATEDYLLALDRLAALGLRPHLAVKLTHLGLDIGEALCERNLRRVVERAAEAGTVVEIDMESSAYTERTLALYRRLAPVYPNTRVAIQAYLYRSAQDVERLIEEGIARIRLCKGAYQEPPHIAYPRKRDVDASYIRLMERLLSAEARARGAFIAIATHDERIIRHALRRIEEWTVPREAFEFQMLYGIRRDLQVMLARQGFVIRVYVPYGTEWYPYFMRRLGERPANLWFVARHLIRP</sequence>
<evidence type="ECO:0000256" key="6">
    <source>
        <dbReference type="ARBA" id="ARBA00023002"/>
    </source>
</evidence>
<dbReference type="AlphaFoldDB" id="A0A212PYH2"/>
<feature type="binding site" evidence="9">
    <location>
        <position position="291"/>
    </location>
    <ligand>
        <name>substrate</name>
    </ligand>
</feature>
<dbReference type="RefSeq" id="WP_088570014.1">
    <property type="nucleotide sequence ID" value="NZ_FYEK01000003.1"/>
</dbReference>
<proteinExistence type="predicted"/>
<dbReference type="EMBL" id="FYEK01000003">
    <property type="protein sequence ID" value="SNB52014.1"/>
    <property type="molecule type" value="Genomic_DNA"/>
</dbReference>
<feature type="binding site" evidence="10">
    <location>
        <position position="159"/>
    </location>
    <ligand>
        <name>FAD</name>
        <dbReference type="ChEBI" id="CHEBI:57692"/>
    </ligand>
</feature>
<dbReference type="InterPro" id="IPR015659">
    <property type="entry name" value="Proline_oxidase"/>
</dbReference>
<evidence type="ECO:0000256" key="7">
    <source>
        <dbReference type="ARBA" id="ARBA00023062"/>
    </source>
</evidence>
<comment type="cofactor">
    <cofactor evidence="10">
        <name>FAD</name>
        <dbReference type="ChEBI" id="CHEBI:57692"/>
    </cofactor>
    <text evidence="10">Binds 1 FAD per subunit.</text>
</comment>
<dbReference type="Pfam" id="PF01619">
    <property type="entry name" value="Pro_dh"/>
    <property type="match status" value="1"/>
</dbReference>
<accession>A0A212PYH2</accession>
<dbReference type="PANTHER" id="PTHR13914:SF0">
    <property type="entry name" value="PROLINE DEHYDROGENASE 1, MITOCHONDRIAL"/>
    <property type="match status" value="1"/>
</dbReference>
<evidence type="ECO:0000256" key="1">
    <source>
        <dbReference type="ARBA" id="ARBA00004739"/>
    </source>
</evidence>
<dbReference type="UniPathway" id="UPA00261">
    <property type="reaction ID" value="UER00373"/>
</dbReference>
<feature type="binding site" evidence="10">
    <location>
        <position position="198"/>
    </location>
    <ligand>
        <name>FAD</name>
        <dbReference type="ChEBI" id="CHEBI:57692"/>
    </ligand>
</feature>
<feature type="binding site" evidence="9">
    <location>
        <position position="290"/>
    </location>
    <ligand>
        <name>substrate</name>
    </ligand>
</feature>
<dbReference type="InterPro" id="IPR008219">
    <property type="entry name" value="PRODH_bac_arc"/>
</dbReference>
<keyword evidence="13" id="KW-1185">Reference proteome</keyword>
<dbReference type="GO" id="GO:0010133">
    <property type="term" value="P:L-proline catabolic process to L-glutamate"/>
    <property type="evidence" value="ECO:0007669"/>
    <property type="project" value="UniProtKB-UniPathway"/>
</dbReference>
<dbReference type="Proteomes" id="UP000197025">
    <property type="component" value="Unassembled WGS sequence"/>
</dbReference>
<dbReference type="GO" id="GO:0000166">
    <property type="term" value="F:nucleotide binding"/>
    <property type="evidence" value="ECO:0007669"/>
    <property type="project" value="UniProtKB-KW"/>
</dbReference>
<dbReference type="InterPro" id="IPR029041">
    <property type="entry name" value="FAD-linked_oxidoreductase-like"/>
</dbReference>
<dbReference type="InParanoid" id="A0A212PYH2"/>
<evidence type="ECO:0000256" key="4">
    <source>
        <dbReference type="ARBA" id="ARBA00022741"/>
    </source>
</evidence>
<name>A0A212PYH2_9CHLR</name>
<comment type="catalytic activity">
    <reaction evidence="8">
        <text>L-proline + a quinone = (S)-1-pyrroline-5-carboxylate + a quinol + H(+)</text>
        <dbReference type="Rhea" id="RHEA:23784"/>
        <dbReference type="ChEBI" id="CHEBI:15378"/>
        <dbReference type="ChEBI" id="CHEBI:17388"/>
        <dbReference type="ChEBI" id="CHEBI:24646"/>
        <dbReference type="ChEBI" id="CHEBI:60039"/>
        <dbReference type="ChEBI" id="CHEBI:132124"/>
        <dbReference type="EC" id="1.5.5.2"/>
    </reaction>
</comment>
<dbReference type="EC" id="1.5.5.2" evidence="2"/>
<evidence type="ECO:0000256" key="3">
    <source>
        <dbReference type="ARBA" id="ARBA00022630"/>
    </source>
</evidence>
<feature type="binding site" evidence="10">
    <location>
        <begin position="184"/>
        <end position="186"/>
    </location>
    <ligand>
        <name>FAD</name>
        <dbReference type="ChEBI" id="CHEBI:57692"/>
    </ligand>
</feature>
<keyword evidence="4 10" id="KW-0547">Nucleotide-binding</keyword>
<keyword evidence="6" id="KW-0560">Oxidoreductase</keyword>
<dbReference type="OrthoDB" id="9773461at2"/>
<keyword evidence="7" id="KW-0642">Proline metabolism</keyword>
<feature type="binding site" evidence="9">
    <location>
        <position position="96"/>
    </location>
    <ligand>
        <name>substrate</name>
    </ligand>
</feature>
<dbReference type="PIRSF" id="PIRSF000196">
    <property type="entry name" value="Pro_dehydrog"/>
    <property type="match status" value="1"/>
</dbReference>
<keyword evidence="3" id="KW-0285">Flavoprotein</keyword>
<evidence type="ECO:0000256" key="5">
    <source>
        <dbReference type="ARBA" id="ARBA00022827"/>
    </source>
</evidence>
<feature type="binding site" evidence="10">
    <location>
        <position position="131"/>
    </location>
    <ligand>
        <name>FAD</name>
        <dbReference type="ChEBI" id="CHEBI:57692"/>
    </ligand>
</feature>
<comment type="pathway">
    <text evidence="1">Amino-acid degradation; L-proline degradation into L-glutamate; L-glutamate from L-proline: step 1/2.</text>
</comment>
<dbReference type="PANTHER" id="PTHR13914">
    <property type="entry name" value="PROLINE OXIDASE"/>
    <property type="match status" value="1"/>
</dbReference>
<protein>
    <recommendedName>
        <fullName evidence="2">proline dehydrogenase</fullName>
        <ecNumber evidence="2">1.5.5.2</ecNumber>
    </recommendedName>
</protein>
<evidence type="ECO:0000256" key="8">
    <source>
        <dbReference type="ARBA" id="ARBA00048779"/>
    </source>
</evidence>
<keyword evidence="5 10" id="KW-0274">FAD</keyword>
<dbReference type="FunCoup" id="A0A212PYH2">
    <property type="interactions" value="30"/>
</dbReference>
<dbReference type="GO" id="GO:0004657">
    <property type="term" value="F:proline dehydrogenase activity"/>
    <property type="evidence" value="ECO:0007669"/>
    <property type="project" value="UniProtKB-EC"/>
</dbReference>
<organism evidence="12 13">
    <name type="scientific">Thermoflexus hugenholtzii JAD2</name>
    <dbReference type="NCBI Taxonomy" id="877466"/>
    <lineage>
        <taxon>Bacteria</taxon>
        <taxon>Bacillati</taxon>
        <taxon>Chloroflexota</taxon>
        <taxon>Thermoflexia</taxon>
        <taxon>Thermoflexales</taxon>
        <taxon>Thermoflexaceae</taxon>
        <taxon>Thermoflexus</taxon>
    </lineage>
</organism>
<feature type="binding site" evidence="10">
    <location>
        <begin position="228"/>
        <end position="229"/>
    </location>
    <ligand>
        <name>FAD</name>
        <dbReference type="ChEBI" id="CHEBI:57692"/>
    </ligand>
</feature>
<evidence type="ECO:0000256" key="9">
    <source>
        <dbReference type="PIRSR" id="PIRSR000196-1"/>
    </source>
</evidence>
<evidence type="ECO:0000259" key="11">
    <source>
        <dbReference type="Pfam" id="PF01619"/>
    </source>
</evidence>
<evidence type="ECO:0000313" key="13">
    <source>
        <dbReference type="Proteomes" id="UP000197025"/>
    </source>
</evidence>
<evidence type="ECO:0000313" key="12">
    <source>
        <dbReference type="EMBL" id="SNB52014.1"/>
    </source>
</evidence>
<evidence type="ECO:0000256" key="10">
    <source>
        <dbReference type="PIRSR" id="PIRSR000196-2"/>
    </source>
</evidence>
<reference evidence="13" key="1">
    <citation type="submission" date="2017-06" db="EMBL/GenBank/DDBJ databases">
        <authorList>
            <person name="Varghese N."/>
            <person name="Submissions S."/>
        </authorList>
    </citation>
    <scope>NUCLEOTIDE SEQUENCE [LARGE SCALE GENOMIC DNA]</scope>
    <source>
        <strain evidence="13">JAD2</strain>
    </source>
</reference>
<dbReference type="SUPFAM" id="SSF51730">
    <property type="entry name" value="FAD-linked oxidoreductase"/>
    <property type="match status" value="1"/>
</dbReference>
<gene>
    <name evidence="12" type="ORF">SAMN02746019_00022310</name>
</gene>
<evidence type="ECO:0000256" key="2">
    <source>
        <dbReference type="ARBA" id="ARBA00012695"/>
    </source>
</evidence>
<dbReference type="Gene3D" id="3.20.20.220">
    <property type="match status" value="1"/>
</dbReference>
<dbReference type="InterPro" id="IPR002872">
    <property type="entry name" value="Proline_DH_dom"/>
</dbReference>